<reference evidence="1" key="1">
    <citation type="submission" date="2021-01" db="EMBL/GenBank/DDBJ databases">
        <authorList>
            <person name="Sun Q."/>
        </authorList>
    </citation>
    <scope>NUCLEOTIDE SEQUENCE</scope>
    <source>
        <strain evidence="1">YIM B02566</strain>
    </source>
</reference>
<evidence type="ECO:0000313" key="2">
    <source>
        <dbReference type="Proteomes" id="UP000616151"/>
    </source>
</evidence>
<proteinExistence type="predicted"/>
<keyword evidence="2" id="KW-1185">Reference proteome</keyword>
<dbReference type="EMBL" id="JAENHL010000006">
    <property type="protein sequence ID" value="MBK1866074.1"/>
    <property type="molecule type" value="Genomic_DNA"/>
</dbReference>
<gene>
    <name evidence="1" type="ORF">JHL16_06885</name>
</gene>
<evidence type="ECO:0000313" key="1">
    <source>
        <dbReference type="EMBL" id="MBK1866074.1"/>
    </source>
</evidence>
<protein>
    <submittedName>
        <fullName evidence="1">GFA family protein</fullName>
    </submittedName>
</protein>
<comment type="caution">
    <text evidence="1">The sequence shown here is derived from an EMBL/GenBank/DDBJ whole genome shotgun (WGS) entry which is preliminary data.</text>
</comment>
<dbReference type="Proteomes" id="UP000616151">
    <property type="component" value="Unassembled WGS sequence"/>
</dbReference>
<sequence>MAVTGSCHCGATRFELDFTPTHALRCTCTFCTKRGALWTYCQPDQFRLLTPPENGKVYARRHPENRHFFCPDCGCGTYSVTPDYGVEPFDPNRRKIGVSAHLLDDFDIGALTVEVIDGRNLW</sequence>
<organism evidence="1 2">
    <name type="scientific">Taklimakanibacter albus</name>
    <dbReference type="NCBI Taxonomy" id="2800327"/>
    <lineage>
        <taxon>Bacteria</taxon>
        <taxon>Pseudomonadati</taxon>
        <taxon>Pseudomonadota</taxon>
        <taxon>Alphaproteobacteria</taxon>
        <taxon>Hyphomicrobiales</taxon>
        <taxon>Aestuariivirgaceae</taxon>
        <taxon>Taklimakanibacter</taxon>
    </lineage>
</organism>
<name>A0ACC5R092_9HYPH</name>
<accession>A0ACC5R092</accession>